<keyword evidence="1" id="KW-0503">Monooxygenase</keyword>
<dbReference type="GO" id="GO:0004497">
    <property type="term" value="F:monooxygenase activity"/>
    <property type="evidence" value="ECO:0007669"/>
    <property type="project" value="UniProtKB-KW"/>
</dbReference>
<name>A0ABT9QW76_9ACTN</name>
<dbReference type="SUPFAM" id="SSF54909">
    <property type="entry name" value="Dimeric alpha+beta barrel"/>
    <property type="match status" value="1"/>
</dbReference>
<reference evidence="1 2" key="1">
    <citation type="submission" date="2023-07" db="EMBL/GenBank/DDBJ databases">
        <title>Sequencing the genomes of 1000 actinobacteria strains.</title>
        <authorList>
            <person name="Klenk H.-P."/>
        </authorList>
    </citation>
    <scope>NUCLEOTIDE SEQUENCE [LARGE SCALE GENOMIC DNA]</scope>
    <source>
        <strain evidence="1 2">DSM 44109</strain>
    </source>
</reference>
<protein>
    <submittedName>
        <fullName evidence="1">Quinol monooxygenase YgiN</fullName>
    </submittedName>
</protein>
<organism evidence="1 2">
    <name type="scientific">Streptosporangium brasiliense</name>
    <dbReference type="NCBI Taxonomy" id="47480"/>
    <lineage>
        <taxon>Bacteria</taxon>
        <taxon>Bacillati</taxon>
        <taxon>Actinomycetota</taxon>
        <taxon>Actinomycetes</taxon>
        <taxon>Streptosporangiales</taxon>
        <taxon>Streptosporangiaceae</taxon>
        <taxon>Streptosporangium</taxon>
    </lineage>
</organism>
<dbReference type="Gene3D" id="3.30.70.100">
    <property type="match status" value="1"/>
</dbReference>
<evidence type="ECO:0000313" key="2">
    <source>
        <dbReference type="Proteomes" id="UP001230426"/>
    </source>
</evidence>
<accession>A0ABT9QW76</accession>
<keyword evidence="1" id="KW-0560">Oxidoreductase</keyword>
<proteinExistence type="predicted"/>
<keyword evidence="2" id="KW-1185">Reference proteome</keyword>
<dbReference type="Proteomes" id="UP001230426">
    <property type="component" value="Unassembled WGS sequence"/>
</dbReference>
<sequence length="100" mass="10962">MVSLGFLVPLEAKPGKEAEVERFLDEALHLAEAEPETVAWFAIRLSPSLYAIVDFFPDESGRETHLSGEVAKALMEKAPDLFEKAPNIIRTNVIAAKLPG</sequence>
<gene>
    <name evidence="1" type="ORF">J2S55_000493</name>
</gene>
<dbReference type="InterPro" id="IPR011008">
    <property type="entry name" value="Dimeric_a/b-barrel"/>
</dbReference>
<evidence type="ECO:0000313" key="1">
    <source>
        <dbReference type="EMBL" id="MDP9861234.1"/>
    </source>
</evidence>
<dbReference type="RefSeq" id="WP_306856963.1">
    <property type="nucleotide sequence ID" value="NZ_JAUSRB010000001.1"/>
</dbReference>
<dbReference type="EMBL" id="JAUSRB010000001">
    <property type="protein sequence ID" value="MDP9861234.1"/>
    <property type="molecule type" value="Genomic_DNA"/>
</dbReference>
<comment type="caution">
    <text evidence="1">The sequence shown here is derived from an EMBL/GenBank/DDBJ whole genome shotgun (WGS) entry which is preliminary data.</text>
</comment>